<keyword evidence="2" id="KW-0282">Flagellum</keyword>
<evidence type="ECO:0000313" key="3">
    <source>
        <dbReference type="Proteomes" id="UP000478740"/>
    </source>
</evidence>
<comment type="caution">
    <text evidence="2">The sequence shown here is derived from an EMBL/GenBank/DDBJ whole genome shotgun (WGS) entry which is preliminary data.</text>
</comment>
<evidence type="ECO:0000259" key="1">
    <source>
        <dbReference type="Pfam" id="PF10135"/>
    </source>
</evidence>
<dbReference type="Proteomes" id="UP000478740">
    <property type="component" value="Unassembled WGS sequence"/>
</dbReference>
<organism evidence="2 3">
    <name type="scientific">Paracoccus shanxieyensis</name>
    <dbReference type="NCBI Taxonomy" id="2675752"/>
    <lineage>
        <taxon>Bacteria</taxon>
        <taxon>Pseudomonadati</taxon>
        <taxon>Pseudomonadota</taxon>
        <taxon>Alphaproteobacteria</taxon>
        <taxon>Rhodobacterales</taxon>
        <taxon>Paracoccaceae</taxon>
        <taxon>Paracoccus</taxon>
    </lineage>
</organism>
<evidence type="ECO:0000313" key="2">
    <source>
        <dbReference type="EMBL" id="MTH64630.1"/>
    </source>
</evidence>
<proteinExistence type="predicted"/>
<sequence>MIVNSLSHQPPLPTHKNIADGLEKAFLTEMLKYAGPKPIEGSFGGGIGEDQFSSMLTETYAQALAERIDLGFAGKLLQ</sequence>
<gene>
    <name evidence="2" type="ORF">GL284_10130</name>
</gene>
<keyword evidence="2" id="KW-0969">Cilium</keyword>
<dbReference type="Pfam" id="PF10135">
    <property type="entry name" value="Rod-binding"/>
    <property type="match status" value="1"/>
</dbReference>
<accession>A0A6L6J078</accession>
<keyword evidence="2" id="KW-0966">Cell projection</keyword>
<dbReference type="AlphaFoldDB" id="A0A6L6J078"/>
<dbReference type="InterPro" id="IPR019301">
    <property type="entry name" value="Flagellar_prot_FlgJ_N"/>
</dbReference>
<dbReference type="EMBL" id="WMII01000008">
    <property type="protein sequence ID" value="MTH64630.1"/>
    <property type="molecule type" value="Genomic_DNA"/>
</dbReference>
<keyword evidence="3" id="KW-1185">Reference proteome</keyword>
<dbReference type="RefSeq" id="WP_155044498.1">
    <property type="nucleotide sequence ID" value="NZ_WMIH01000008.1"/>
</dbReference>
<protein>
    <submittedName>
        <fullName evidence="2">Flagellar biosynthesis protein FlgJ</fullName>
    </submittedName>
</protein>
<name>A0A6L6J078_9RHOB</name>
<feature type="domain" description="Flagellar protein FlgJ N-terminal" evidence="1">
    <location>
        <begin position="40"/>
        <end position="75"/>
    </location>
</feature>
<reference evidence="2 3" key="1">
    <citation type="submission" date="2019-11" db="EMBL/GenBank/DDBJ databases">
        <authorList>
            <person name="Dong K."/>
        </authorList>
    </citation>
    <scope>NUCLEOTIDE SEQUENCE [LARGE SCALE GENOMIC DNA]</scope>
    <source>
        <strain evidence="2 3">DK608</strain>
    </source>
</reference>